<keyword evidence="2" id="KW-1133">Transmembrane helix</keyword>
<evidence type="ECO:0000259" key="3">
    <source>
        <dbReference type="Pfam" id="PF14242"/>
    </source>
</evidence>
<dbReference type="Pfam" id="PF14242">
    <property type="entry name" value="DUF4342"/>
    <property type="match status" value="1"/>
</dbReference>
<keyword evidence="5" id="KW-1185">Reference proteome</keyword>
<accession>A0A9X2L1Y5</accession>
<reference evidence="4" key="1">
    <citation type="submission" date="2022-06" db="EMBL/GenBank/DDBJ databases">
        <title>Gracilimonas sp. CAU 1638 isolated from sea sediment.</title>
        <authorList>
            <person name="Kim W."/>
        </authorList>
    </citation>
    <scope>NUCLEOTIDE SEQUENCE</scope>
    <source>
        <strain evidence="4">CAU 1638</strain>
    </source>
</reference>
<feature type="compositionally biased region" description="Acidic residues" evidence="1">
    <location>
        <begin position="104"/>
        <end position="116"/>
    </location>
</feature>
<dbReference type="InterPro" id="IPR025642">
    <property type="entry name" value="DUF4342"/>
</dbReference>
<proteinExistence type="predicted"/>
<feature type="domain" description="DUF4342" evidence="3">
    <location>
        <begin position="11"/>
        <end position="91"/>
    </location>
</feature>
<evidence type="ECO:0000313" key="5">
    <source>
        <dbReference type="Proteomes" id="UP001139125"/>
    </source>
</evidence>
<keyword evidence="2" id="KW-0472">Membrane</keyword>
<protein>
    <submittedName>
        <fullName evidence="4">DUF4342 domain-containing protein</fullName>
    </submittedName>
</protein>
<evidence type="ECO:0000256" key="2">
    <source>
        <dbReference type="SAM" id="Phobius"/>
    </source>
</evidence>
<dbReference type="Proteomes" id="UP001139125">
    <property type="component" value="Unassembled WGS sequence"/>
</dbReference>
<organism evidence="4 5">
    <name type="scientific">Gracilimonas sediminicola</name>
    <dbReference type="NCBI Taxonomy" id="2952158"/>
    <lineage>
        <taxon>Bacteria</taxon>
        <taxon>Pseudomonadati</taxon>
        <taxon>Balneolota</taxon>
        <taxon>Balneolia</taxon>
        <taxon>Balneolales</taxon>
        <taxon>Balneolaceae</taxon>
        <taxon>Gracilimonas</taxon>
    </lineage>
</organism>
<name>A0A9X2L1Y5_9BACT</name>
<dbReference type="RefSeq" id="WP_255133185.1">
    <property type="nucleotide sequence ID" value="NZ_JANDBC010000001.1"/>
</dbReference>
<comment type="caution">
    <text evidence="4">The sequence shown here is derived from an EMBL/GenBank/DDBJ whole genome shotgun (WGS) entry which is preliminary data.</text>
</comment>
<evidence type="ECO:0000256" key="1">
    <source>
        <dbReference type="SAM" id="MobiDB-lite"/>
    </source>
</evidence>
<dbReference type="EMBL" id="JANDBC010000001">
    <property type="protein sequence ID" value="MCP9290792.1"/>
    <property type="molecule type" value="Genomic_DNA"/>
</dbReference>
<evidence type="ECO:0000313" key="4">
    <source>
        <dbReference type="EMBL" id="MCP9290792.1"/>
    </source>
</evidence>
<feature type="region of interest" description="Disordered" evidence="1">
    <location>
        <begin position="104"/>
        <end position="148"/>
    </location>
</feature>
<keyword evidence="2" id="KW-0812">Transmembrane</keyword>
<gene>
    <name evidence="4" type="ORF">NM125_04230</name>
</gene>
<feature type="compositionally biased region" description="Basic and acidic residues" evidence="1">
    <location>
        <begin position="139"/>
        <end position="148"/>
    </location>
</feature>
<dbReference type="AlphaFoldDB" id="A0A9X2L1Y5"/>
<feature type="transmembrane region" description="Helical" evidence="2">
    <location>
        <begin position="55"/>
        <end position="82"/>
    </location>
</feature>
<sequence>MKKEEAKEKAKTIYQEIQGGVNEVIKQIRNLIKEGSARKLIIKDKEGEIKFQTQLAFGVSGAALIGAMAPVISAIGMFAMFINDYQIIVEREVTDDDEYSVDAEFIDIKDEDESEEEKPKAKSKSKKEDSDSEEEEEKEEKTVGKKKK</sequence>